<gene>
    <name evidence="2" type="ORF">E5R92_04505</name>
</gene>
<dbReference type="RefSeq" id="WP_168606909.1">
    <property type="nucleotide sequence ID" value="NZ_CP038852.1"/>
</dbReference>
<sequence length="180" mass="21094">MHNRILKKYYFINKFDQSHLDKQDQETTIIYRNYDQVIDEKRILRIKSYCKKRGLKFLLSNNIKLSIKLGLDGTYIPSFNKNKKHLSYSFKKNFIILGSAHNIYEIRNKESQNVKAIFLSSIFKKKKNFLGINRFKLLSHLSKKPFIALGGVSKTNLKKLNLINCHGFAGISFFEQKKGP</sequence>
<dbReference type="InterPro" id="IPR022998">
    <property type="entry name" value="ThiamineP_synth_TenI"/>
</dbReference>
<evidence type="ECO:0000313" key="2">
    <source>
        <dbReference type="EMBL" id="QIZ21040.1"/>
    </source>
</evidence>
<dbReference type="KEGG" id="peg:E5R92_04505"/>
<dbReference type="InterPro" id="IPR036206">
    <property type="entry name" value="ThiamineP_synth_sf"/>
</dbReference>
<dbReference type="InterPro" id="IPR013785">
    <property type="entry name" value="Aldolase_TIM"/>
</dbReference>
<feature type="domain" description="Thiamine phosphate synthase/TenI" evidence="1">
    <location>
        <begin position="29"/>
        <end position="172"/>
    </location>
</feature>
<evidence type="ECO:0000259" key="1">
    <source>
        <dbReference type="Pfam" id="PF02581"/>
    </source>
</evidence>
<proteinExistence type="predicted"/>
<keyword evidence="3" id="KW-1185">Reference proteome</keyword>
<accession>A0A6H1Q3F8</accession>
<dbReference type="SUPFAM" id="SSF51391">
    <property type="entry name" value="Thiamin phosphate synthase"/>
    <property type="match status" value="1"/>
</dbReference>
<dbReference type="Proteomes" id="UP000501094">
    <property type="component" value="Chromosome"/>
</dbReference>
<dbReference type="EMBL" id="CP038852">
    <property type="protein sequence ID" value="QIZ21040.1"/>
    <property type="molecule type" value="Genomic_DNA"/>
</dbReference>
<dbReference type="Gene3D" id="3.20.20.70">
    <property type="entry name" value="Aldolase class I"/>
    <property type="match status" value="1"/>
</dbReference>
<organism evidence="2 3">
    <name type="scientific">Candidatus Pelagibacter giovannonii</name>
    <dbReference type="NCBI Taxonomy" id="2563896"/>
    <lineage>
        <taxon>Bacteria</taxon>
        <taxon>Pseudomonadati</taxon>
        <taxon>Pseudomonadota</taxon>
        <taxon>Alphaproteobacteria</taxon>
        <taxon>Candidatus Pelagibacterales</taxon>
        <taxon>Candidatus Pelagibacteraceae</taxon>
        <taxon>Candidatus Pelagibacter</taxon>
    </lineage>
</organism>
<dbReference type="CDD" id="cd00564">
    <property type="entry name" value="TMP_TenI"/>
    <property type="match status" value="1"/>
</dbReference>
<dbReference type="AlphaFoldDB" id="A0A6H1Q3F8"/>
<reference evidence="2 3" key="1">
    <citation type="journal article" date="2020" name="Nat. Microbiol.">
        <title>Lysogenic host-virus interactions in SAR11 marine bacteria.</title>
        <authorList>
            <person name="Morris R.M."/>
            <person name="Cain K.R."/>
            <person name="Hvorecny K.L."/>
            <person name="Kollman J.M."/>
        </authorList>
    </citation>
    <scope>NUCLEOTIDE SEQUENCE [LARGE SCALE GENOMIC DNA]</scope>
    <source>
        <strain evidence="2 3">NP1</strain>
    </source>
</reference>
<dbReference type="Pfam" id="PF02581">
    <property type="entry name" value="TMP-TENI"/>
    <property type="match status" value="1"/>
</dbReference>
<dbReference type="GO" id="GO:0009228">
    <property type="term" value="P:thiamine biosynthetic process"/>
    <property type="evidence" value="ECO:0007669"/>
    <property type="project" value="UniProtKB-KW"/>
</dbReference>
<evidence type="ECO:0000313" key="3">
    <source>
        <dbReference type="Proteomes" id="UP000501094"/>
    </source>
</evidence>
<protein>
    <submittedName>
        <fullName evidence="2">Thiamine phosphate synthase</fullName>
    </submittedName>
</protein>
<name>A0A6H1Q3F8_9PROT</name>